<name>A0ABW5T8A6_9BACI</name>
<comment type="caution">
    <text evidence="7">The sequence shown here is derived from an EMBL/GenBank/DDBJ whole genome shotgun (WGS) entry which is preliminary data.</text>
</comment>
<dbReference type="SUPFAM" id="SSF53187">
    <property type="entry name" value="Zn-dependent exopeptidases"/>
    <property type="match status" value="1"/>
</dbReference>
<sequence>MNNRHHDFLYELLQTPSPSGMEADIQKKWLQHVKPYAAQLHTDGAGNASAVHHPDASLRVAVAGHCDEIGFMVKAIDNDGYIYVEKLGGISHKPAIGMKVAILGKYGRLTGVFGSKAEHHGGAKDDFSFSDLFIDCGASSREEVEAFTVPGDTAVYKREPEGLLNNRISGRGLDNRTGAFIVAEVFRRLENRLQADVGMHAVSTVNEETNMGGAYFAGAGIAPDLAIAVDVTFATDYPGAVSGQTAEVKLGKGPVLAKGAPINQKANDLLEQAAGAAGIPVQYELTPRSTGTDADQLRKTARGVPVAVVSLPLRYMHAPVETVSLDDIEQTIELLVSFFTRLQGNENLKPVSLDDLED</sequence>
<accession>A0ABW5T8A6</accession>
<dbReference type="RefSeq" id="WP_380714428.1">
    <property type="nucleotide sequence ID" value="NZ_JBHUML010000006.1"/>
</dbReference>
<dbReference type="InterPro" id="IPR023367">
    <property type="entry name" value="Peptidase_M42_dom2"/>
</dbReference>
<protein>
    <submittedName>
        <fullName evidence="7">M20/M25/M40 family metallo-hydrolase</fullName>
    </submittedName>
</protein>
<evidence type="ECO:0000256" key="6">
    <source>
        <dbReference type="PIRNR" id="PIRNR001123"/>
    </source>
</evidence>
<proteinExistence type="inferred from homology"/>
<evidence type="ECO:0000256" key="3">
    <source>
        <dbReference type="ARBA" id="ARBA00022670"/>
    </source>
</evidence>
<keyword evidence="8" id="KW-1185">Reference proteome</keyword>
<keyword evidence="4" id="KW-0479">Metal-binding</keyword>
<dbReference type="InterPro" id="IPR008007">
    <property type="entry name" value="Peptidase_M42"/>
</dbReference>
<keyword evidence="5" id="KW-0378">Hydrolase</keyword>
<reference evidence="8" key="1">
    <citation type="journal article" date="2019" name="Int. J. Syst. Evol. Microbiol.">
        <title>The Global Catalogue of Microorganisms (GCM) 10K type strain sequencing project: providing services to taxonomists for standard genome sequencing and annotation.</title>
        <authorList>
            <consortium name="The Broad Institute Genomics Platform"/>
            <consortium name="The Broad Institute Genome Sequencing Center for Infectious Disease"/>
            <person name="Wu L."/>
            <person name="Ma J."/>
        </authorList>
    </citation>
    <scope>NUCLEOTIDE SEQUENCE [LARGE SCALE GENOMIC DNA]</scope>
    <source>
        <strain evidence="8">KCTC 33792</strain>
    </source>
</reference>
<dbReference type="Pfam" id="PF05343">
    <property type="entry name" value="Peptidase_M42"/>
    <property type="match status" value="1"/>
</dbReference>
<dbReference type="SUPFAM" id="SSF101821">
    <property type="entry name" value="Aminopeptidase/glucanase lid domain"/>
    <property type="match status" value="1"/>
</dbReference>
<dbReference type="PIRSF" id="PIRSF001123">
    <property type="entry name" value="PepA_GA"/>
    <property type="match status" value="1"/>
</dbReference>
<comment type="similarity">
    <text evidence="1 6">Belongs to the peptidase M42 family.</text>
</comment>
<dbReference type="Proteomes" id="UP001597520">
    <property type="component" value="Unassembled WGS sequence"/>
</dbReference>
<gene>
    <name evidence="7" type="ORF">ACFSUB_16740</name>
</gene>
<dbReference type="Gene3D" id="3.40.630.10">
    <property type="entry name" value="Zn peptidases"/>
    <property type="match status" value="1"/>
</dbReference>
<dbReference type="PANTHER" id="PTHR32481:SF0">
    <property type="entry name" value="AMINOPEPTIDASE YPDE-RELATED"/>
    <property type="match status" value="1"/>
</dbReference>
<evidence type="ECO:0000256" key="1">
    <source>
        <dbReference type="ARBA" id="ARBA00006272"/>
    </source>
</evidence>
<dbReference type="Gene3D" id="2.40.30.40">
    <property type="entry name" value="Peptidase M42, domain 2"/>
    <property type="match status" value="1"/>
</dbReference>
<evidence type="ECO:0000256" key="4">
    <source>
        <dbReference type="ARBA" id="ARBA00022723"/>
    </source>
</evidence>
<evidence type="ECO:0000313" key="8">
    <source>
        <dbReference type="Proteomes" id="UP001597520"/>
    </source>
</evidence>
<dbReference type="PANTHER" id="PTHR32481">
    <property type="entry name" value="AMINOPEPTIDASE"/>
    <property type="match status" value="1"/>
</dbReference>
<evidence type="ECO:0000256" key="5">
    <source>
        <dbReference type="ARBA" id="ARBA00022801"/>
    </source>
</evidence>
<dbReference type="InterPro" id="IPR051464">
    <property type="entry name" value="Peptidase_M42_aminopept"/>
</dbReference>
<keyword evidence="3" id="KW-0645">Protease</keyword>
<dbReference type="EMBL" id="JBHUML010000006">
    <property type="protein sequence ID" value="MFD2707105.1"/>
    <property type="molecule type" value="Genomic_DNA"/>
</dbReference>
<organism evidence="7 8">
    <name type="scientific">Salibacterium lacus</name>
    <dbReference type="NCBI Taxonomy" id="1898109"/>
    <lineage>
        <taxon>Bacteria</taxon>
        <taxon>Bacillati</taxon>
        <taxon>Bacillota</taxon>
        <taxon>Bacilli</taxon>
        <taxon>Bacillales</taxon>
        <taxon>Bacillaceae</taxon>
    </lineage>
</organism>
<keyword evidence="2" id="KW-0031">Aminopeptidase</keyword>
<evidence type="ECO:0000313" key="7">
    <source>
        <dbReference type="EMBL" id="MFD2707105.1"/>
    </source>
</evidence>
<evidence type="ECO:0000256" key="2">
    <source>
        <dbReference type="ARBA" id="ARBA00022438"/>
    </source>
</evidence>